<feature type="domain" description="Transposase Tc1-like" evidence="1">
    <location>
        <begin position="3"/>
        <end position="47"/>
    </location>
</feature>
<proteinExistence type="predicted"/>
<dbReference type="Pfam" id="PF01498">
    <property type="entry name" value="HTH_Tnp_Tc3_2"/>
    <property type="match status" value="1"/>
</dbReference>
<dbReference type="Proteomes" id="UP000694402">
    <property type="component" value="Unassembled WGS sequence"/>
</dbReference>
<dbReference type="AlphaFoldDB" id="A0AAZ3P336"/>
<accession>A0AAZ3P336</accession>
<dbReference type="InterPro" id="IPR036397">
    <property type="entry name" value="RNaseH_sf"/>
</dbReference>
<reference evidence="2" key="3">
    <citation type="submission" date="2025-09" db="UniProtKB">
        <authorList>
            <consortium name="Ensembl"/>
        </authorList>
    </citation>
    <scope>IDENTIFICATION</scope>
</reference>
<dbReference type="GO" id="GO:0006313">
    <property type="term" value="P:DNA transposition"/>
    <property type="evidence" value="ECO:0007669"/>
    <property type="project" value="InterPro"/>
</dbReference>
<reference evidence="3" key="1">
    <citation type="journal article" date="2018" name="PLoS ONE">
        <title>Chinook salmon (Oncorhynchus tshawytscha) genome and transcriptome.</title>
        <authorList>
            <person name="Christensen K.A."/>
            <person name="Leong J.S."/>
            <person name="Sakhrani D."/>
            <person name="Biagi C.A."/>
            <person name="Minkley D.R."/>
            <person name="Withler R.E."/>
            <person name="Rondeau E.B."/>
            <person name="Koop B.F."/>
            <person name="Devlin R.H."/>
        </authorList>
    </citation>
    <scope>NUCLEOTIDE SEQUENCE [LARGE SCALE GENOMIC DNA]</scope>
</reference>
<keyword evidence="3" id="KW-1185">Reference proteome</keyword>
<evidence type="ECO:0000313" key="2">
    <source>
        <dbReference type="Ensembl" id="ENSOTSP00005111097.1"/>
    </source>
</evidence>
<dbReference type="Ensembl" id="ENSOTST00005116374.1">
    <property type="protein sequence ID" value="ENSOTSP00005111097.1"/>
    <property type="gene ID" value="ENSOTSG00005071802.1"/>
</dbReference>
<name>A0AAZ3P336_ONCTS</name>
<evidence type="ECO:0000313" key="3">
    <source>
        <dbReference type="Proteomes" id="UP000694402"/>
    </source>
</evidence>
<sequence>MGDPSRRTTISAALHQLGFYGRVVRRKPLLSERHMTARLEFAKRHLKDYQIMRNKSLWSDETKIEIFDLNAKRHIWRKPGTIPSVKHGGGQHHAVGMFFSGRDWETSQDRGKAERSKLQRDPFAKIWKQMFLLCHYGVLCVD</sequence>
<protein>
    <recommendedName>
        <fullName evidence="1">Transposase Tc1-like domain-containing protein</fullName>
    </recommendedName>
</protein>
<reference evidence="2" key="2">
    <citation type="submission" date="2025-08" db="UniProtKB">
        <authorList>
            <consortium name="Ensembl"/>
        </authorList>
    </citation>
    <scope>IDENTIFICATION</scope>
</reference>
<dbReference type="GeneTree" id="ENSGT01120000271870"/>
<dbReference type="GO" id="GO:0003677">
    <property type="term" value="F:DNA binding"/>
    <property type="evidence" value="ECO:0007669"/>
    <property type="project" value="InterPro"/>
</dbReference>
<dbReference type="InterPro" id="IPR002492">
    <property type="entry name" value="Transposase_Tc1-like"/>
</dbReference>
<evidence type="ECO:0000259" key="1">
    <source>
        <dbReference type="Pfam" id="PF01498"/>
    </source>
</evidence>
<organism evidence="2 3">
    <name type="scientific">Oncorhynchus tshawytscha</name>
    <name type="common">Chinook salmon</name>
    <name type="synonym">Salmo tshawytscha</name>
    <dbReference type="NCBI Taxonomy" id="74940"/>
    <lineage>
        <taxon>Eukaryota</taxon>
        <taxon>Metazoa</taxon>
        <taxon>Chordata</taxon>
        <taxon>Craniata</taxon>
        <taxon>Vertebrata</taxon>
        <taxon>Euteleostomi</taxon>
        <taxon>Actinopterygii</taxon>
        <taxon>Neopterygii</taxon>
        <taxon>Teleostei</taxon>
        <taxon>Protacanthopterygii</taxon>
        <taxon>Salmoniformes</taxon>
        <taxon>Salmonidae</taxon>
        <taxon>Salmoninae</taxon>
        <taxon>Oncorhynchus</taxon>
    </lineage>
</organism>
<dbReference type="GO" id="GO:0015074">
    <property type="term" value="P:DNA integration"/>
    <property type="evidence" value="ECO:0007669"/>
    <property type="project" value="InterPro"/>
</dbReference>
<dbReference type="Gene3D" id="3.30.420.10">
    <property type="entry name" value="Ribonuclease H-like superfamily/Ribonuclease H"/>
    <property type="match status" value="1"/>
</dbReference>